<dbReference type="GO" id="GO:0016780">
    <property type="term" value="F:phosphotransferase activity, for other substituted phosphate groups"/>
    <property type="evidence" value="ECO:0007669"/>
    <property type="project" value="TreeGrafter"/>
</dbReference>
<dbReference type="InterPro" id="IPR003362">
    <property type="entry name" value="Bact_transf"/>
</dbReference>
<evidence type="ECO:0000313" key="11">
    <source>
        <dbReference type="Proteomes" id="UP000490386"/>
    </source>
</evidence>
<feature type="region of interest" description="Disordered" evidence="7">
    <location>
        <begin position="42"/>
        <end position="65"/>
    </location>
</feature>
<dbReference type="PANTHER" id="PTHR30576:SF10">
    <property type="entry name" value="SLL5057 PROTEIN"/>
    <property type="match status" value="1"/>
</dbReference>
<evidence type="ECO:0000313" key="10">
    <source>
        <dbReference type="EMBL" id="KAB1639170.1"/>
    </source>
</evidence>
<feature type="transmembrane region" description="Helical" evidence="8">
    <location>
        <begin position="244"/>
        <end position="263"/>
    </location>
</feature>
<organism evidence="10 11">
    <name type="scientific">Pseudoclavibacter terrae</name>
    <dbReference type="NCBI Taxonomy" id="1530195"/>
    <lineage>
        <taxon>Bacteria</taxon>
        <taxon>Bacillati</taxon>
        <taxon>Actinomycetota</taxon>
        <taxon>Actinomycetes</taxon>
        <taxon>Micrococcales</taxon>
        <taxon>Microbacteriaceae</taxon>
        <taxon>Pseudoclavibacter</taxon>
    </lineage>
</organism>
<keyword evidence="4 8" id="KW-0812">Transmembrane</keyword>
<evidence type="ECO:0000256" key="2">
    <source>
        <dbReference type="ARBA" id="ARBA00006464"/>
    </source>
</evidence>
<dbReference type="GO" id="GO:0016020">
    <property type="term" value="C:membrane"/>
    <property type="evidence" value="ECO:0007669"/>
    <property type="project" value="UniProtKB-SubCell"/>
</dbReference>
<feature type="transmembrane region" description="Helical" evidence="8">
    <location>
        <begin position="219"/>
        <end position="238"/>
    </location>
</feature>
<evidence type="ECO:0000256" key="6">
    <source>
        <dbReference type="ARBA" id="ARBA00023136"/>
    </source>
</evidence>
<dbReference type="EMBL" id="WBJX01000001">
    <property type="protein sequence ID" value="KAB1639170.1"/>
    <property type="molecule type" value="Genomic_DNA"/>
</dbReference>
<evidence type="ECO:0000256" key="7">
    <source>
        <dbReference type="SAM" id="MobiDB-lite"/>
    </source>
</evidence>
<dbReference type="OrthoDB" id="9808602at2"/>
<comment type="subcellular location">
    <subcellularLocation>
        <location evidence="1">Membrane</location>
        <topology evidence="1">Multi-pass membrane protein</topology>
    </subcellularLocation>
</comment>
<keyword evidence="11" id="KW-1185">Reference proteome</keyword>
<comment type="similarity">
    <text evidence="2">Belongs to the bacterial sugar transferase family.</text>
</comment>
<evidence type="ECO:0000256" key="5">
    <source>
        <dbReference type="ARBA" id="ARBA00022989"/>
    </source>
</evidence>
<evidence type="ECO:0000256" key="1">
    <source>
        <dbReference type="ARBA" id="ARBA00004141"/>
    </source>
</evidence>
<reference evidence="10 11" key="1">
    <citation type="submission" date="2019-09" db="EMBL/GenBank/DDBJ databases">
        <title>Phylogeny of genus Pseudoclavibacter and closely related genus.</title>
        <authorList>
            <person name="Li Y."/>
        </authorList>
    </citation>
    <scope>NUCLEOTIDE SEQUENCE [LARGE SCALE GENOMIC DNA]</scope>
    <source>
        <strain evidence="10 11">THG-MD12</strain>
    </source>
</reference>
<evidence type="ECO:0000256" key="8">
    <source>
        <dbReference type="SAM" id="Phobius"/>
    </source>
</evidence>
<evidence type="ECO:0000259" key="9">
    <source>
        <dbReference type="Pfam" id="PF02397"/>
    </source>
</evidence>
<feature type="compositionally biased region" description="Basic and acidic residues" evidence="7">
    <location>
        <begin position="43"/>
        <end position="60"/>
    </location>
</feature>
<dbReference type="PANTHER" id="PTHR30576">
    <property type="entry name" value="COLANIC BIOSYNTHESIS UDP-GLUCOSE LIPID CARRIER TRANSFERASE"/>
    <property type="match status" value="1"/>
</dbReference>
<dbReference type="InterPro" id="IPR017475">
    <property type="entry name" value="EPS_sugar_tfrase"/>
</dbReference>
<feature type="transmembrane region" description="Helical" evidence="8">
    <location>
        <begin position="181"/>
        <end position="198"/>
    </location>
</feature>
<evidence type="ECO:0000256" key="4">
    <source>
        <dbReference type="ARBA" id="ARBA00022692"/>
    </source>
</evidence>
<comment type="caution">
    <text evidence="10">The sequence shown here is derived from an EMBL/GenBank/DDBJ whole genome shotgun (WGS) entry which is preliminary data.</text>
</comment>
<dbReference type="Pfam" id="PF02397">
    <property type="entry name" value="Bac_transf"/>
    <property type="match status" value="1"/>
</dbReference>
<feature type="transmembrane region" description="Helical" evidence="8">
    <location>
        <begin position="138"/>
        <end position="161"/>
    </location>
</feature>
<keyword evidence="5 8" id="KW-1133">Transmembrane helix</keyword>
<dbReference type="Proteomes" id="UP000490386">
    <property type="component" value="Unassembled WGS sequence"/>
</dbReference>
<sequence length="616" mass="67586">MHTEHVSGRKTRPRCAKKTGVTLLLCVNVGIVSAGTQDLYDEPQARTERGRWPRRPEAHCRCPSSGVRTKKYSSLIGAHVTPPSSGPATAQIPVVTTDDTRDSASLPSVEPHFAQTAAEPNARVQRTLKRRANWRQGYARLLVVTDLAVLAVVMLGAQLVWLGGGNAAVPAGGNAVISSDVSYWLVSAVIVAGWAWMLSLFDTRDYRILGSGFEEYRGVFNASLMLAGIVSIFAYLTAFELARGYVLIAFPVGTLALVLSRWIGRQWLVRQRKGGNLQARVLLVGSRYSVLDLNRDLSRREAAGYNVVGACLIDGKSGELDPNAPDFLPGTDVPVGGNPEDLAGSLDAIGADTVVIAGNDVTSTQWLREVGWDLHPDRHFLIVAPGLLDVGGPRIVTRPVAGLPLLHVDSPKFTRMGLLLKRAFDVLVSGLLILVLSPLLIGTAIAVAVTSPGGVFFKQERVGYSGQRFTMWKFRSMRADAEEVLKKLQSERRDAGNDILFKMKDDPRITKVGKFIRRYSIDELPQLFNVFGGSMSLVGPRPPLDREVKQYEDHVHRRFMVKPGITGLWQVSGRSNLTWEETVRLDLYYVENWSMAGDFVILFRTARAVVASEGAY</sequence>
<keyword evidence="3 10" id="KW-0808">Transferase</keyword>
<dbReference type="NCBIfam" id="TIGR03025">
    <property type="entry name" value="EPS_sugtrans"/>
    <property type="match status" value="1"/>
</dbReference>
<proteinExistence type="inferred from homology"/>
<feature type="transmembrane region" description="Helical" evidence="8">
    <location>
        <begin position="423"/>
        <end position="449"/>
    </location>
</feature>
<gene>
    <name evidence="10" type="ORF">F8O03_02165</name>
</gene>
<name>A0A7J5B761_9MICO</name>
<protein>
    <submittedName>
        <fullName evidence="10">Sugar transferase</fullName>
    </submittedName>
</protein>
<evidence type="ECO:0000256" key="3">
    <source>
        <dbReference type="ARBA" id="ARBA00022679"/>
    </source>
</evidence>
<keyword evidence="6 8" id="KW-0472">Membrane</keyword>
<accession>A0A7J5B761</accession>
<dbReference type="AlphaFoldDB" id="A0A7J5B761"/>
<feature type="domain" description="Bacterial sugar transferase" evidence="9">
    <location>
        <begin position="421"/>
        <end position="610"/>
    </location>
</feature>